<dbReference type="InterPro" id="IPR000326">
    <property type="entry name" value="PAP2/HPO"/>
</dbReference>
<proteinExistence type="inferred from homology"/>
<comment type="similarity">
    <text evidence="2">Belongs to the PA-phosphatase related phosphoesterase family.</text>
</comment>
<feature type="transmembrane region" description="Helical" evidence="7">
    <location>
        <begin position="534"/>
        <end position="554"/>
    </location>
</feature>
<gene>
    <name evidence="9" type="ORF">CDAUBV1_LOCUS7743</name>
</gene>
<evidence type="ECO:0000313" key="9">
    <source>
        <dbReference type="EMBL" id="CAL5134384.1"/>
    </source>
</evidence>
<feature type="transmembrane region" description="Helical" evidence="7">
    <location>
        <begin position="376"/>
        <end position="401"/>
    </location>
</feature>
<feature type="region of interest" description="Disordered" evidence="6">
    <location>
        <begin position="1"/>
        <end position="85"/>
    </location>
</feature>
<evidence type="ECO:0000256" key="3">
    <source>
        <dbReference type="ARBA" id="ARBA00022692"/>
    </source>
</evidence>
<feature type="region of interest" description="Disordered" evidence="6">
    <location>
        <begin position="230"/>
        <end position="301"/>
    </location>
</feature>
<accession>A0AAV2TE82</accession>
<feature type="transmembrane region" description="Helical" evidence="7">
    <location>
        <begin position="566"/>
        <end position="585"/>
    </location>
</feature>
<dbReference type="EMBL" id="CAXLJL010000201">
    <property type="protein sequence ID" value="CAL5134384.1"/>
    <property type="molecule type" value="Genomic_DNA"/>
</dbReference>
<protein>
    <recommendedName>
        <fullName evidence="8">Phosphatidic acid phosphatase type 2/haloperoxidase domain-containing protein</fullName>
    </recommendedName>
</protein>
<comment type="caution">
    <text evidence="9">The sequence shown here is derived from an EMBL/GenBank/DDBJ whole genome shotgun (WGS) entry which is preliminary data.</text>
</comment>
<dbReference type="Proteomes" id="UP001497525">
    <property type="component" value="Unassembled WGS sequence"/>
</dbReference>
<dbReference type="GO" id="GO:0005886">
    <property type="term" value="C:plasma membrane"/>
    <property type="evidence" value="ECO:0007669"/>
    <property type="project" value="TreeGrafter"/>
</dbReference>
<dbReference type="GO" id="GO:0046839">
    <property type="term" value="P:phospholipid dephosphorylation"/>
    <property type="evidence" value="ECO:0007669"/>
    <property type="project" value="TreeGrafter"/>
</dbReference>
<evidence type="ECO:0000256" key="5">
    <source>
        <dbReference type="ARBA" id="ARBA00023136"/>
    </source>
</evidence>
<evidence type="ECO:0000313" key="10">
    <source>
        <dbReference type="Proteomes" id="UP001497525"/>
    </source>
</evidence>
<keyword evidence="3 7" id="KW-0812">Transmembrane</keyword>
<sequence length="627" mass="70363">MSTLPSNRSVNTFQNPAVRRSSISGLRHPRSSSLYLPEHEHEQDDESRSQLLPNEPYQQDRRAQTLGRPNQSGARSHNLTNPLFDSAGSLDQPWYRSYGQSVTLSPPTISLPIRPLDNSTFATAREMQTSIRVPSTRLSPTRMSMAYSTGHRISDRGGPRSCCDTVPQQGCGAGCMGLTCCQPETKWSDWIPLHHRTFRCPALPPGQDEDTIDTNNPWLRELLASSELIPTTPAYGVPPSIRQPRPASKEGGRKGSKNDYSGHDAWDADLGLMPPPQLTPYTPEERFGPTTTRLYGPTYDKNDEPWGRHSDKWMRLNPAAPYSDVPTESIMIGSIIVPLLLIVVIEITAACLSCCQSQTNKRGQQSMFARRLFARLYRLSVSYIFGLLTIILLTCILKASIGRLRPDFIKICRPSPNVCPRWATILREAGYGFDWNDRSVFASNPNLLRLLAQESAKQGYYLVPKTTTPNPSLRGSNPQSGFLTDSDCMEKNVLRLKYARTSFPSMSASVAMYATVFVAAYITYSLRNLRMTCFCIPLTLLVGSCLTNVFLGLGRMVHRQNWLEDILAGWILGIIIAAYVLYRALGGRKEEKSVSSAEIHRQLRRLQEMIQSNSEYKQNEIKLMKYL</sequence>
<keyword evidence="4 7" id="KW-1133">Transmembrane helix</keyword>
<evidence type="ECO:0000256" key="7">
    <source>
        <dbReference type="SAM" id="Phobius"/>
    </source>
</evidence>
<evidence type="ECO:0000256" key="2">
    <source>
        <dbReference type="ARBA" id="ARBA00008816"/>
    </source>
</evidence>
<dbReference type="InterPro" id="IPR043216">
    <property type="entry name" value="PAP-like"/>
</dbReference>
<evidence type="ECO:0000259" key="8">
    <source>
        <dbReference type="Pfam" id="PF01569"/>
    </source>
</evidence>
<feature type="transmembrane region" description="Helical" evidence="7">
    <location>
        <begin position="330"/>
        <end position="355"/>
    </location>
</feature>
<name>A0AAV2TE82_CALDB</name>
<dbReference type="InterPro" id="IPR036938">
    <property type="entry name" value="PAP2/HPO_sf"/>
</dbReference>
<dbReference type="GO" id="GO:0007165">
    <property type="term" value="P:signal transduction"/>
    <property type="evidence" value="ECO:0007669"/>
    <property type="project" value="TreeGrafter"/>
</dbReference>
<dbReference type="PANTHER" id="PTHR10165">
    <property type="entry name" value="LIPID PHOSPHATE PHOSPHATASE"/>
    <property type="match status" value="1"/>
</dbReference>
<feature type="compositionally biased region" description="Basic and acidic residues" evidence="6">
    <location>
        <begin position="37"/>
        <end position="48"/>
    </location>
</feature>
<feature type="compositionally biased region" description="Polar residues" evidence="6">
    <location>
        <begin position="67"/>
        <end position="83"/>
    </location>
</feature>
<reference evidence="9" key="1">
    <citation type="submission" date="2024-06" db="EMBL/GenBank/DDBJ databases">
        <authorList>
            <person name="Liu X."/>
            <person name="Lenzi L."/>
            <person name="Haldenby T S."/>
            <person name="Uol C."/>
        </authorList>
    </citation>
    <scope>NUCLEOTIDE SEQUENCE</scope>
</reference>
<comment type="subcellular location">
    <subcellularLocation>
        <location evidence="1">Membrane</location>
        <topology evidence="1">Multi-pass membrane protein</topology>
    </subcellularLocation>
</comment>
<dbReference type="GO" id="GO:0008195">
    <property type="term" value="F:phosphatidate phosphatase activity"/>
    <property type="evidence" value="ECO:0007669"/>
    <property type="project" value="TreeGrafter"/>
</dbReference>
<evidence type="ECO:0000256" key="6">
    <source>
        <dbReference type="SAM" id="MobiDB-lite"/>
    </source>
</evidence>
<dbReference type="PANTHER" id="PTHR10165:SF102">
    <property type="entry name" value="PHOSPHATIDIC ACID PHOSPHATASE TYPE 2_HALOPEROXIDASE DOMAIN-CONTAINING PROTEIN"/>
    <property type="match status" value="1"/>
</dbReference>
<feature type="compositionally biased region" description="Polar residues" evidence="6">
    <location>
        <begin position="1"/>
        <end position="15"/>
    </location>
</feature>
<feature type="transmembrane region" description="Helical" evidence="7">
    <location>
        <begin position="503"/>
        <end position="522"/>
    </location>
</feature>
<feature type="compositionally biased region" description="Basic and acidic residues" evidence="6">
    <location>
        <begin position="247"/>
        <end position="266"/>
    </location>
</feature>
<dbReference type="GO" id="GO:0006644">
    <property type="term" value="P:phospholipid metabolic process"/>
    <property type="evidence" value="ECO:0007669"/>
    <property type="project" value="InterPro"/>
</dbReference>
<dbReference type="AlphaFoldDB" id="A0AAV2TE82"/>
<dbReference type="SUPFAM" id="SSF48317">
    <property type="entry name" value="Acid phosphatase/Vanadium-dependent haloperoxidase"/>
    <property type="match status" value="1"/>
</dbReference>
<dbReference type="Pfam" id="PF01569">
    <property type="entry name" value="PAP2"/>
    <property type="match status" value="1"/>
</dbReference>
<keyword evidence="5 7" id="KW-0472">Membrane</keyword>
<feature type="domain" description="Phosphatidic acid phosphatase type 2/haloperoxidase" evidence="8">
    <location>
        <begin position="381"/>
        <end position="582"/>
    </location>
</feature>
<evidence type="ECO:0000256" key="4">
    <source>
        <dbReference type="ARBA" id="ARBA00022989"/>
    </source>
</evidence>
<evidence type="ECO:0000256" key="1">
    <source>
        <dbReference type="ARBA" id="ARBA00004141"/>
    </source>
</evidence>
<dbReference type="Gene3D" id="1.20.144.10">
    <property type="entry name" value="Phosphatidic acid phosphatase type 2/haloperoxidase"/>
    <property type="match status" value="1"/>
</dbReference>
<organism evidence="9 10">
    <name type="scientific">Calicophoron daubneyi</name>
    <name type="common">Rumen fluke</name>
    <name type="synonym">Paramphistomum daubneyi</name>
    <dbReference type="NCBI Taxonomy" id="300641"/>
    <lineage>
        <taxon>Eukaryota</taxon>
        <taxon>Metazoa</taxon>
        <taxon>Spiralia</taxon>
        <taxon>Lophotrochozoa</taxon>
        <taxon>Platyhelminthes</taxon>
        <taxon>Trematoda</taxon>
        <taxon>Digenea</taxon>
        <taxon>Plagiorchiida</taxon>
        <taxon>Pronocephalata</taxon>
        <taxon>Paramphistomoidea</taxon>
        <taxon>Paramphistomidae</taxon>
        <taxon>Calicophoron</taxon>
    </lineage>
</organism>